<dbReference type="Proteomes" id="UP000001849">
    <property type="component" value="Segment"/>
</dbReference>
<gene>
    <name evidence="1" type="primary">22</name>
    <name evidence="1" type="ORF">MYRNA_22</name>
</gene>
<protein>
    <submittedName>
        <fullName evidence="1">Uncharacterized protein</fullName>
    </submittedName>
</protein>
<evidence type="ECO:0000313" key="2">
    <source>
        <dbReference type="Proteomes" id="UP000001849"/>
    </source>
</evidence>
<evidence type="ECO:0000313" key="1">
    <source>
        <dbReference type="EMBL" id="ACH62030.1"/>
    </source>
</evidence>
<name>B5LJ33_9CAUD</name>
<organism evidence="1 2">
    <name type="scientific">Mycobacterium phage Myrna</name>
    <dbReference type="NCBI Taxonomy" id="546805"/>
    <lineage>
        <taxon>Viruses</taxon>
        <taxon>Duplodnaviria</taxon>
        <taxon>Heunggongvirae</taxon>
        <taxon>Uroviricota</taxon>
        <taxon>Caudoviricetes</taxon>
        <taxon>Ceeclamvirinae</taxon>
        <taxon>Myrnavirus</taxon>
        <taxon>Myrnavirus myrna</taxon>
    </lineage>
</organism>
<dbReference type="GeneID" id="6920682"/>
<dbReference type="KEGG" id="vg:6920682"/>
<dbReference type="EMBL" id="EU826466">
    <property type="protein sequence ID" value="ACH62030.1"/>
    <property type="molecule type" value="Genomic_DNA"/>
</dbReference>
<keyword evidence="2" id="KW-1185">Reference proteome</keyword>
<accession>B5LJ33</accession>
<sequence>MMQTEMLFETTPETTAAAAQIEVVEFKFRHKRGMLTGFGTKMWDTRVVVARSNKHYIEAYGKDKTYLVNDWQYSGWEGGVYTDPEVSGKIRYFAKRADAVAYAKQRVREGVAAGRPGRA</sequence>
<reference evidence="1 2" key="1">
    <citation type="submission" date="2008-06" db="EMBL/GenBank/DDBJ databases">
        <authorList>
            <person name="Smith A.L."/>
            <person name="Paladin E.C."/>
            <person name="Jacobs-Sera D."/>
            <person name="Hendirx R.W."/>
            <person name="Hatfull G.F."/>
        </authorList>
    </citation>
    <scope>NUCLEOTIDE SEQUENCE [LARGE SCALE GENOMIC DNA]</scope>
</reference>
<dbReference type="RefSeq" id="YP_002224940.1">
    <property type="nucleotide sequence ID" value="NC_011273.1"/>
</dbReference>
<proteinExistence type="predicted"/>
<dbReference type="OrthoDB" id="36778at10239"/>